<evidence type="ECO:0000256" key="7">
    <source>
        <dbReference type="ARBA" id="ARBA00022968"/>
    </source>
</evidence>
<keyword evidence="7 11" id="KW-0735">Signal-anchor</keyword>
<feature type="transmembrane region" description="Helical" evidence="11">
    <location>
        <begin position="24"/>
        <end position="47"/>
    </location>
</feature>
<dbReference type="EC" id="2.4.1.-" evidence="11"/>
<dbReference type="InterPro" id="IPR029044">
    <property type="entry name" value="Nucleotide-diphossugar_trans"/>
</dbReference>
<protein>
    <recommendedName>
        <fullName evidence="11">Beta-1,4-galactosyltransferase</fullName>
        <ecNumber evidence="11">2.4.1.-</ecNumber>
    </recommendedName>
</protein>
<dbReference type="AlphaFoldDB" id="A0AAU9XCK9"/>
<accession>A0AAU9XCK9</accession>
<dbReference type="GO" id="GO:0005975">
    <property type="term" value="P:carbohydrate metabolic process"/>
    <property type="evidence" value="ECO:0007669"/>
    <property type="project" value="InterPro"/>
</dbReference>
<evidence type="ECO:0000256" key="5">
    <source>
        <dbReference type="ARBA" id="ARBA00022679"/>
    </source>
</evidence>
<feature type="domain" description="Galactosyltransferase N-terminal" evidence="14">
    <location>
        <begin position="179"/>
        <end position="310"/>
    </location>
</feature>
<dbReference type="Gene3D" id="3.90.550.10">
    <property type="entry name" value="Spore Coat Polysaccharide Biosynthesis Protein SpsA, Chain A"/>
    <property type="match status" value="1"/>
</dbReference>
<gene>
    <name evidence="15" type="ORF">PMEA_00020580</name>
</gene>
<evidence type="ECO:0000256" key="9">
    <source>
        <dbReference type="ARBA" id="ARBA00023136"/>
    </source>
</evidence>
<name>A0AAU9XCK9_9CNID</name>
<evidence type="ECO:0000256" key="1">
    <source>
        <dbReference type="ARBA" id="ARBA00004606"/>
    </source>
</evidence>
<comment type="pathway">
    <text evidence="2 11">Protein modification; protein glycosylation.</text>
</comment>
<dbReference type="SUPFAM" id="SSF53448">
    <property type="entry name" value="Nucleotide-diphospho-sugar transferases"/>
    <property type="match status" value="1"/>
</dbReference>
<evidence type="ECO:0000259" key="13">
    <source>
        <dbReference type="Pfam" id="PF02709"/>
    </source>
</evidence>
<evidence type="ECO:0000256" key="6">
    <source>
        <dbReference type="ARBA" id="ARBA00022692"/>
    </source>
</evidence>
<keyword evidence="5 11" id="KW-0808">Transferase</keyword>
<keyword evidence="9 11" id="KW-0472">Membrane</keyword>
<feature type="region of interest" description="Disordered" evidence="12">
    <location>
        <begin position="90"/>
        <end position="116"/>
    </location>
</feature>
<evidence type="ECO:0000256" key="11">
    <source>
        <dbReference type="RuleBase" id="RU368121"/>
    </source>
</evidence>
<dbReference type="InterPro" id="IPR027791">
    <property type="entry name" value="Galactosyl_T_C"/>
</dbReference>
<dbReference type="InterPro" id="IPR027995">
    <property type="entry name" value="Galactosyl_T_N"/>
</dbReference>
<keyword evidence="10 11" id="KW-0325">Glycoprotein</keyword>
<dbReference type="CDD" id="cd00899">
    <property type="entry name" value="b4GalT"/>
    <property type="match status" value="1"/>
</dbReference>
<keyword evidence="8 11" id="KW-1133">Transmembrane helix</keyword>
<keyword evidence="16" id="KW-1185">Reference proteome</keyword>
<dbReference type="GO" id="GO:0005794">
    <property type="term" value="C:Golgi apparatus"/>
    <property type="evidence" value="ECO:0007669"/>
    <property type="project" value="TreeGrafter"/>
</dbReference>
<keyword evidence="4 11" id="KW-0328">Glycosyltransferase</keyword>
<dbReference type="EMBL" id="CALNXJ010000038">
    <property type="protein sequence ID" value="CAH3143506.1"/>
    <property type="molecule type" value="Genomic_DNA"/>
</dbReference>
<keyword evidence="6 11" id="KW-0812">Transmembrane</keyword>
<organism evidence="15 16">
    <name type="scientific">Pocillopora meandrina</name>
    <dbReference type="NCBI Taxonomy" id="46732"/>
    <lineage>
        <taxon>Eukaryota</taxon>
        <taxon>Metazoa</taxon>
        <taxon>Cnidaria</taxon>
        <taxon>Anthozoa</taxon>
        <taxon>Hexacorallia</taxon>
        <taxon>Scleractinia</taxon>
        <taxon>Astrocoeniina</taxon>
        <taxon>Pocilloporidae</taxon>
        <taxon>Pocillopora</taxon>
    </lineage>
</organism>
<comment type="caution">
    <text evidence="15">The sequence shown here is derived from an EMBL/GenBank/DDBJ whole genome shotgun (WGS) entry which is preliminary data.</text>
</comment>
<dbReference type="Pfam" id="PF02709">
    <property type="entry name" value="Glyco_transf_7C"/>
    <property type="match status" value="1"/>
</dbReference>
<dbReference type="PRINTS" id="PR02050">
    <property type="entry name" value="B14GALTRFASE"/>
</dbReference>
<dbReference type="Pfam" id="PF13733">
    <property type="entry name" value="Glyco_transf_7N"/>
    <property type="match status" value="1"/>
</dbReference>
<evidence type="ECO:0000313" key="16">
    <source>
        <dbReference type="Proteomes" id="UP001159428"/>
    </source>
</evidence>
<evidence type="ECO:0000256" key="2">
    <source>
        <dbReference type="ARBA" id="ARBA00004922"/>
    </source>
</evidence>
<evidence type="ECO:0000256" key="3">
    <source>
        <dbReference type="ARBA" id="ARBA00005735"/>
    </source>
</evidence>
<evidence type="ECO:0000256" key="8">
    <source>
        <dbReference type="ARBA" id="ARBA00022989"/>
    </source>
</evidence>
<feature type="domain" description="Galactosyltransferase C-terminal" evidence="13">
    <location>
        <begin position="314"/>
        <end position="390"/>
    </location>
</feature>
<reference evidence="15 16" key="1">
    <citation type="submission" date="2022-05" db="EMBL/GenBank/DDBJ databases">
        <authorList>
            <consortium name="Genoscope - CEA"/>
            <person name="William W."/>
        </authorList>
    </citation>
    <scope>NUCLEOTIDE SEQUENCE [LARGE SCALE GENOMIC DNA]</scope>
</reference>
<proteinExistence type="inferred from homology"/>
<comment type="similarity">
    <text evidence="3 11">Belongs to the glycosyltransferase 7 family.</text>
</comment>
<evidence type="ECO:0000259" key="14">
    <source>
        <dbReference type="Pfam" id="PF13733"/>
    </source>
</evidence>
<evidence type="ECO:0000256" key="10">
    <source>
        <dbReference type="ARBA" id="ARBA00023180"/>
    </source>
</evidence>
<evidence type="ECO:0000256" key="4">
    <source>
        <dbReference type="ARBA" id="ARBA00022676"/>
    </source>
</evidence>
<sequence length="441" mass="50817">MSCFIDDFQKHNATLFPKMSPFKVFNLVLISGTVLYFLLYVLMIGHLPHVPVVKIYFEEEPSEGDLAYFPRDFTHETSLNFGAGIMKDDGLNSSSTPELSVNDERASEELTGEKENSAKRSSLLSFLEGLGVPINKARILMASDISNNVLPRVNPNGFSLAKLMEKMDKEFNLESGTPCPTSHLNSVGLLAVYNNALKLEDVERELEFVQNGGQWKPDCIPRKKVAIVVPFRDRQEHLNIFVRHMHKYLRWQMLEYRIFIIEQADNERFNRGMLMNVGFNEAMKADNFTCVIFHDVDLIPEDARNDYSCPSSPRHMSTAVSRHDYILKYKTLFGGVEGFWVEHYRRINGFPNRFWGWGGEDDDLYVRITERRLSLTRPAHMIGRYTMLSHSHTEGDENPERHEELRRSEVLIDTDGLNTLAYTVIEFQEKLLYTLISVSLQ</sequence>
<evidence type="ECO:0000256" key="12">
    <source>
        <dbReference type="SAM" id="MobiDB-lite"/>
    </source>
</evidence>
<dbReference type="InterPro" id="IPR003859">
    <property type="entry name" value="Galactosyl_T"/>
</dbReference>
<dbReference type="GO" id="GO:0008378">
    <property type="term" value="F:galactosyltransferase activity"/>
    <property type="evidence" value="ECO:0007669"/>
    <property type="project" value="TreeGrafter"/>
</dbReference>
<dbReference type="Proteomes" id="UP001159428">
    <property type="component" value="Unassembled WGS sequence"/>
</dbReference>
<dbReference type="PANTHER" id="PTHR19300">
    <property type="entry name" value="BETA-1,4-GALACTOSYLTRANSFERASE"/>
    <property type="match status" value="1"/>
</dbReference>
<comment type="function">
    <text evidence="11">Catalyses the transfer of galactose onto proteins or lipids.</text>
</comment>
<comment type="subcellular location">
    <subcellularLocation>
        <location evidence="1">Membrane</location>
        <topology evidence="1">Single-pass type II membrane protein</topology>
    </subcellularLocation>
</comment>
<evidence type="ECO:0000313" key="15">
    <source>
        <dbReference type="EMBL" id="CAH3143506.1"/>
    </source>
</evidence>
<feature type="compositionally biased region" description="Basic and acidic residues" evidence="12">
    <location>
        <begin position="102"/>
        <end position="116"/>
    </location>
</feature>
<dbReference type="PANTHER" id="PTHR19300:SF57">
    <property type="entry name" value="BETA-1,4-N-ACETYLGALACTOSAMINYLTRANSFERASE"/>
    <property type="match status" value="1"/>
</dbReference>
<dbReference type="GO" id="GO:0016020">
    <property type="term" value="C:membrane"/>
    <property type="evidence" value="ECO:0007669"/>
    <property type="project" value="UniProtKB-SubCell"/>
</dbReference>